<organism evidence="1 2">
    <name type="scientific">Candidatus Adlerbacteria bacterium GW2011_GWA1_54_10</name>
    <dbReference type="NCBI Taxonomy" id="1618605"/>
    <lineage>
        <taxon>Bacteria</taxon>
        <taxon>Candidatus Adleribacteriota</taxon>
    </lineage>
</organism>
<comment type="caution">
    <text evidence="1">The sequence shown here is derived from an EMBL/GenBank/DDBJ whole genome shotgun (WGS) entry which is preliminary data.</text>
</comment>
<evidence type="ECO:0000313" key="2">
    <source>
        <dbReference type="Proteomes" id="UP000034740"/>
    </source>
</evidence>
<name>A0A0G1XVW9_9BACT</name>
<evidence type="ECO:0000313" key="1">
    <source>
        <dbReference type="EMBL" id="KKW35353.1"/>
    </source>
</evidence>
<accession>A0A0G1XVW9</accession>
<sequence>MAIFFTATLGFSIVGLVALFALKRWEIETGRVILPAARPSLSKVVREFWSWSLERAPSRARELARDGARHASREIHTLAALALLKLERTLENILRLVRHNTDAPQGGGAASGFLREVAEHKRRLQKRSLKNRSIFEE</sequence>
<dbReference type="AlphaFoldDB" id="A0A0G1XVW9"/>
<dbReference type="Proteomes" id="UP000034740">
    <property type="component" value="Unassembled WGS sequence"/>
</dbReference>
<reference evidence="1 2" key="1">
    <citation type="journal article" date="2015" name="Nature">
        <title>rRNA introns, odd ribosomes, and small enigmatic genomes across a large radiation of phyla.</title>
        <authorList>
            <person name="Brown C.T."/>
            <person name="Hug L.A."/>
            <person name="Thomas B.C."/>
            <person name="Sharon I."/>
            <person name="Castelle C.J."/>
            <person name="Singh A."/>
            <person name="Wilkins M.J."/>
            <person name="Williams K.H."/>
            <person name="Banfield J.F."/>
        </authorList>
    </citation>
    <scope>NUCLEOTIDE SEQUENCE [LARGE SCALE GENOMIC DNA]</scope>
</reference>
<dbReference type="EMBL" id="LCRO01000010">
    <property type="protein sequence ID" value="KKW35353.1"/>
    <property type="molecule type" value="Genomic_DNA"/>
</dbReference>
<gene>
    <name evidence="1" type="ORF">UY83_C0010G0021</name>
</gene>
<protein>
    <submittedName>
        <fullName evidence="1">Uncharacterized protein</fullName>
    </submittedName>
</protein>
<proteinExistence type="predicted"/>